<dbReference type="Gene3D" id="2.60.120.260">
    <property type="entry name" value="Galactose-binding domain-like"/>
    <property type="match status" value="1"/>
</dbReference>
<feature type="region of interest" description="Disordered" evidence="1">
    <location>
        <begin position="322"/>
        <end position="342"/>
    </location>
</feature>
<sequence length="377" mass="40667">GVSVNVSAHSRSDKSGDWSTSYLGAFSGGMGVTNRNESGSGNSHTVDNRGDMDDYVLFEFDQNVVIDSAFLGYVVDDSDMSVWIGTLDNAFNNHTNLSDDILSQMGFTEINAGSSSTRLADLNADELEGNVLIIAAKTESSNDEFKIQHLNVQVKESACESDGECAPIIIEAEDMYLKDYKVESNSAASGEAVVKLSDNDGYVKTTFDGESGNYDFTLNYIDENDGYGMLKIKINGSTVKTINLDQQVGDHKNGFASVTIDELHLSKGDEIKVSGWKDSGEYARIDSIVLENCDTGNIPMNVASEEGYFDTGDSIDLSNVERLESSSTASRTSSLSSSDLGMEEQTEFAYEGDNGTFDALDIPDMTVLGTADDQQVA</sequence>
<keyword evidence="3" id="KW-1185">Reference proteome</keyword>
<feature type="compositionally biased region" description="Low complexity" evidence="1">
    <location>
        <begin position="325"/>
        <end position="338"/>
    </location>
</feature>
<reference evidence="3" key="1">
    <citation type="submission" date="2016-10" db="EMBL/GenBank/DDBJ databases">
        <authorList>
            <person name="Varghese N."/>
            <person name="Submissions S."/>
        </authorList>
    </citation>
    <scope>NUCLEOTIDE SEQUENCE [LARGE SCALE GENOMIC DNA]</scope>
    <source>
        <strain evidence="3">CGMCC 1.10971</strain>
    </source>
</reference>
<accession>A0A1I2NLA5</accession>
<dbReference type="EMBL" id="FOOU01000003">
    <property type="protein sequence ID" value="SFG04775.1"/>
    <property type="molecule type" value="Genomic_DNA"/>
</dbReference>
<dbReference type="STRING" id="1045558.SAMN05216175_1031"/>
<evidence type="ECO:0000313" key="3">
    <source>
        <dbReference type="Proteomes" id="UP000198623"/>
    </source>
</evidence>
<dbReference type="InterPro" id="IPR008979">
    <property type="entry name" value="Galactose-bd-like_sf"/>
</dbReference>
<dbReference type="AlphaFoldDB" id="A0A1I2NLA5"/>
<dbReference type="CDD" id="cd02795">
    <property type="entry name" value="CBM6-CBM35-CBM36_like"/>
    <property type="match status" value="1"/>
</dbReference>
<dbReference type="SUPFAM" id="SSF49785">
    <property type="entry name" value="Galactose-binding domain-like"/>
    <property type="match status" value="1"/>
</dbReference>
<dbReference type="RefSeq" id="WP_218150138.1">
    <property type="nucleotide sequence ID" value="NZ_FOOU01000003.1"/>
</dbReference>
<name>A0A1I2NLA5_9GAMM</name>
<proteinExistence type="predicted"/>
<dbReference type="Proteomes" id="UP000198623">
    <property type="component" value="Unassembled WGS sequence"/>
</dbReference>
<evidence type="ECO:0000256" key="1">
    <source>
        <dbReference type="SAM" id="MobiDB-lite"/>
    </source>
</evidence>
<feature type="non-terminal residue" evidence="2">
    <location>
        <position position="1"/>
    </location>
</feature>
<organism evidence="2 3">
    <name type="scientific">Neptunomonas qingdaonensis</name>
    <dbReference type="NCBI Taxonomy" id="1045558"/>
    <lineage>
        <taxon>Bacteria</taxon>
        <taxon>Pseudomonadati</taxon>
        <taxon>Pseudomonadota</taxon>
        <taxon>Gammaproteobacteria</taxon>
        <taxon>Oceanospirillales</taxon>
        <taxon>Oceanospirillaceae</taxon>
        <taxon>Neptunomonas</taxon>
    </lineage>
</organism>
<evidence type="ECO:0000313" key="2">
    <source>
        <dbReference type="EMBL" id="SFG04775.1"/>
    </source>
</evidence>
<protein>
    <submittedName>
        <fullName evidence="2">Uncharacterized protein</fullName>
    </submittedName>
</protein>
<gene>
    <name evidence="2" type="ORF">SAMN05216175_1031</name>
</gene>